<accession>A0A0F8Y3W3</accession>
<dbReference type="AlphaFoldDB" id="A0A0F8Y3W3"/>
<reference evidence="1" key="1">
    <citation type="journal article" date="2015" name="Nature">
        <title>Complex archaea that bridge the gap between prokaryotes and eukaryotes.</title>
        <authorList>
            <person name="Spang A."/>
            <person name="Saw J.H."/>
            <person name="Jorgensen S.L."/>
            <person name="Zaremba-Niedzwiedzka K."/>
            <person name="Martijn J."/>
            <person name="Lind A.E."/>
            <person name="van Eijk R."/>
            <person name="Schleper C."/>
            <person name="Guy L."/>
            <person name="Ettema T.J."/>
        </authorList>
    </citation>
    <scope>NUCLEOTIDE SEQUENCE</scope>
</reference>
<sequence>MINYDYSSLPEHMQGAAKRYVEQGIPPGGFLTAVLSNNLVDAFGRADSTNAACLKDYINWLYWDIPSSCWGSSA</sequence>
<dbReference type="EMBL" id="LAZR01070290">
    <property type="protein sequence ID" value="KKK42946.1"/>
    <property type="molecule type" value="Genomic_DNA"/>
</dbReference>
<name>A0A0F8Y3W3_9ZZZZ</name>
<feature type="non-terminal residue" evidence="1">
    <location>
        <position position="74"/>
    </location>
</feature>
<protein>
    <submittedName>
        <fullName evidence="1">Uncharacterized protein</fullName>
    </submittedName>
</protein>
<gene>
    <name evidence="1" type="ORF">LCGC14_3169250</name>
</gene>
<organism evidence="1">
    <name type="scientific">marine sediment metagenome</name>
    <dbReference type="NCBI Taxonomy" id="412755"/>
    <lineage>
        <taxon>unclassified sequences</taxon>
        <taxon>metagenomes</taxon>
        <taxon>ecological metagenomes</taxon>
    </lineage>
</organism>
<comment type="caution">
    <text evidence="1">The sequence shown here is derived from an EMBL/GenBank/DDBJ whole genome shotgun (WGS) entry which is preliminary data.</text>
</comment>
<evidence type="ECO:0000313" key="1">
    <source>
        <dbReference type="EMBL" id="KKK42946.1"/>
    </source>
</evidence>
<proteinExistence type="predicted"/>